<evidence type="ECO:0000256" key="1">
    <source>
        <dbReference type="SAM" id="MobiDB-lite"/>
    </source>
</evidence>
<dbReference type="OMA" id="VEGHYME"/>
<dbReference type="EMBL" id="KQ090347">
    <property type="protein sequence ID" value="KMS96983.1"/>
    <property type="molecule type" value="Genomic_DNA"/>
</dbReference>
<dbReference type="KEGG" id="bvg:104908935"/>
<dbReference type="PANTHER" id="PTHR33785:SF2">
    <property type="entry name" value="DUF1685 DOMAIN-CONTAINING PROTEIN"/>
    <property type="match status" value="1"/>
</dbReference>
<protein>
    <submittedName>
        <fullName evidence="3">Uncharacterized protein</fullName>
    </submittedName>
</protein>
<feature type="signal peptide" evidence="2">
    <location>
        <begin position="1"/>
        <end position="16"/>
    </location>
</feature>
<name>A0A0J8BAJ4_BETVV</name>
<sequence>MLQIICFFSHLISASTTYIPHSMAECYTSELLAAMDRLWFHYIVLSSEPIHVERTELSSMSTALKSASSSSFDSSHGEGESASMNSSTASISKVDFNTEVEVEVKEPETRVGRKRPSRLNLITKKIRSQSSSPSIQRTRKSLSHSSYKGQKLQRFLSCSTLHDLEQEELKGFMDLGFEFEEDQLSPRTMTVVPGLQRIGGNVVTTKNENYGASTLDDKEVESDEKTKPYLSEAWLVKRPDSPLLRLRMARVSTAEDMKKCLKLWARTVTTSMQFDE</sequence>
<dbReference type="eggNOG" id="ENOG502RZGW">
    <property type="taxonomic scope" value="Eukaryota"/>
</dbReference>
<evidence type="ECO:0000313" key="3">
    <source>
        <dbReference type="EMBL" id="KMS96983.1"/>
    </source>
</evidence>
<gene>
    <name evidence="3" type="ORF">BVRB_7g179900</name>
</gene>
<keyword evidence="2" id="KW-0732">Signal</keyword>
<feature type="region of interest" description="Disordered" evidence="1">
    <location>
        <begin position="124"/>
        <end position="144"/>
    </location>
</feature>
<reference evidence="3 4" key="1">
    <citation type="journal article" date="2014" name="Nature">
        <title>The genome of the recently domesticated crop plant sugar beet (Beta vulgaris).</title>
        <authorList>
            <person name="Dohm J.C."/>
            <person name="Minoche A.E."/>
            <person name="Holtgrawe D."/>
            <person name="Capella-Gutierrez S."/>
            <person name="Zakrzewski F."/>
            <person name="Tafer H."/>
            <person name="Rupp O."/>
            <person name="Sorensen T.R."/>
            <person name="Stracke R."/>
            <person name="Reinhardt R."/>
            <person name="Goesmann A."/>
            <person name="Kraft T."/>
            <person name="Schulz B."/>
            <person name="Stadler P.F."/>
            <person name="Schmidt T."/>
            <person name="Gabaldon T."/>
            <person name="Lehrach H."/>
            <person name="Weisshaar B."/>
            <person name="Himmelbauer H."/>
        </authorList>
    </citation>
    <scope>NUCLEOTIDE SEQUENCE [LARGE SCALE GENOMIC DNA]</scope>
    <source>
        <tissue evidence="3">Taproot</tissue>
    </source>
</reference>
<feature type="region of interest" description="Disordered" evidence="1">
    <location>
        <begin position="68"/>
        <end position="89"/>
    </location>
</feature>
<keyword evidence="4" id="KW-1185">Reference proteome</keyword>
<dbReference type="AlphaFoldDB" id="A0A0J8BAJ4"/>
<evidence type="ECO:0000256" key="2">
    <source>
        <dbReference type="SAM" id="SignalP"/>
    </source>
</evidence>
<feature type="chain" id="PRO_5005294274" evidence="2">
    <location>
        <begin position="17"/>
        <end position="276"/>
    </location>
</feature>
<dbReference type="OrthoDB" id="1918258at2759"/>
<evidence type="ECO:0000313" key="4">
    <source>
        <dbReference type="Proteomes" id="UP000035740"/>
    </source>
</evidence>
<dbReference type="Proteomes" id="UP000035740">
    <property type="component" value="Unassembled WGS sequence"/>
</dbReference>
<dbReference type="Gramene" id="KMS96983">
    <property type="protein sequence ID" value="KMS96983"/>
    <property type="gene ID" value="BVRB_7g179900"/>
</dbReference>
<dbReference type="PANTHER" id="PTHR33785">
    <property type="entry name" value="OS06G0550800 PROTEIN"/>
    <property type="match status" value="1"/>
</dbReference>
<accession>A0A0J8BAJ4</accession>
<organism evidence="3 4">
    <name type="scientific">Beta vulgaris subsp. vulgaris</name>
    <name type="common">Beet</name>
    <dbReference type="NCBI Taxonomy" id="3555"/>
    <lineage>
        <taxon>Eukaryota</taxon>
        <taxon>Viridiplantae</taxon>
        <taxon>Streptophyta</taxon>
        <taxon>Embryophyta</taxon>
        <taxon>Tracheophyta</taxon>
        <taxon>Spermatophyta</taxon>
        <taxon>Magnoliopsida</taxon>
        <taxon>eudicotyledons</taxon>
        <taxon>Gunneridae</taxon>
        <taxon>Pentapetalae</taxon>
        <taxon>Caryophyllales</taxon>
        <taxon>Chenopodiaceae</taxon>
        <taxon>Betoideae</taxon>
        <taxon>Beta</taxon>
    </lineage>
</organism>
<proteinExistence type="predicted"/>